<comment type="similarity">
    <text evidence="1 2">Belongs to the peptidase M16 family.</text>
</comment>
<evidence type="ECO:0000313" key="6">
    <source>
        <dbReference type="Proteomes" id="UP000602647"/>
    </source>
</evidence>
<dbReference type="InterPro" id="IPR011249">
    <property type="entry name" value="Metalloenz_LuxS/M16"/>
</dbReference>
<gene>
    <name evidence="5" type="ORF">H9L42_06630</name>
</gene>
<dbReference type="RefSeq" id="WP_187302609.1">
    <property type="nucleotide sequence ID" value="NZ_JACRYT010000005.1"/>
</dbReference>
<protein>
    <submittedName>
        <fullName evidence="5">Insulinase family protein</fullName>
    </submittedName>
</protein>
<evidence type="ECO:0000313" key="5">
    <source>
        <dbReference type="EMBL" id="MBC6679500.1"/>
    </source>
</evidence>
<feature type="domain" description="Peptidase M16 N-terminal" evidence="3">
    <location>
        <begin position="13"/>
        <end position="159"/>
    </location>
</feature>
<dbReference type="GO" id="GO:0006508">
    <property type="term" value="P:proteolysis"/>
    <property type="evidence" value="ECO:0007669"/>
    <property type="project" value="InterPro"/>
</dbReference>
<dbReference type="PROSITE" id="PS00143">
    <property type="entry name" value="INSULINASE"/>
    <property type="match status" value="1"/>
</dbReference>
<dbReference type="Pfam" id="PF00675">
    <property type="entry name" value="Peptidase_M16"/>
    <property type="match status" value="1"/>
</dbReference>
<dbReference type="InterPro" id="IPR050361">
    <property type="entry name" value="MPP/UQCRC_Complex"/>
</dbReference>
<dbReference type="GO" id="GO:0046872">
    <property type="term" value="F:metal ion binding"/>
    <property type="evidence" value="ECO:0007669"/>
    <property type="project" value="InterPro"/>
</dbReference>
<proteinExistence type="inferred from homology"/>
<dbReference type="AlphaFoldDB" id="A0A923NKC6"/>
<name>A0A923NKC6_9FIRM</name>
<accession>A0A923NKC6</accession>
<reference evidence="5" key="1">
    <citation type="submission" date="2020-08" db="EMBL/GenBank/DDBJ databases">
        <title>Genome public.</title>
        <authorList>
            <person name="Liu C."/>
            <person name="Sun Q."/>
        </authorList>
    </citation>
    <scope>NUCLEOTIDE SEQUENCE</scope>
    <source>
        <strain evidence="5">BX12</strain>
    </source>
</reference>
<dbReference type="PANTHER" id="PTHR11851:SF49">
    <property type="entry name" value="MITOCHONDRIAL-PROCESSING PEPTIDASE SUBUNIT ALPHA"/>
    <property type="match status" value="1"/>
</dbReference>
<comment type="caution">
    <text evidence="5">The sequence shown here is derived from an EMBL/GenBank/DDBJ whole genome shotgun (WGS) entry which is preliminary data.</text>
</comment>
<dbReference type="Proteomes" id="UP000602647">
    <property type="component" value="Unassembled WGS sequence"/>
</dbReference>
<evidence type="ECO:0000259" key="4">
    <source>
        <dbReference type="Pfam" id="PF05193"/>
    </source>
</evidence>
<evidence type="ECO:0000256" key="2">
    <source>
        <dbReference type="RuleBase" id="RU004447"/>
    </source>
</evidence>
<dbReference type="Gene3D" id="3.30.830.10">
    <property type="entry name" value="Metalloenzyme, LuxS/M16 peptidase-like"/>
    <property type="match status" value="2"/>
</dbReference>
<dbReference type="InterPro" id="IPR007863">
    <property type="entry name" value="Peptidase_M16_C"/>
</dbReference>
<organism evidence="5 6">
    <name type="scientific">Zhenpiania hominis</name>
    <dbReference type="NCBI Taxonomy" id="2763644"/>
    <lineage>
        <taxon>Bacteria</taxon>
        <taxon>Bacillati</taxon>
        <taxon>Bacillota</taxon>
        <taxon>Clostridia</taxon>
        <taxon>Peptostreptococcales</taxon>
        <taxon>Anaerovoracaceae</taxon>
        <taxon>Zhenpiania</taxon>
    </lineage>
</organism>
<dbReference type="PANTHER" id="PTHR11851">
    <property type="entry name" value="METALLOPROTEASE"/>
    <property type="match status" value="1"/>
</dbReference>
<evidence type="ECO:0000256" key="1">
    <source>
        <dbReference type="ARBA" id="ARBA00007261"/>
    </source>
</evidence>
<dbReference type="InterPro" id="IPR001431">
    <property type="entry name" value="Pept_M16_Zn_BS"/>
</dbReference>
<evidence type="ECO:0000259" key="3">
    <source>
        <dbReference type="Pfam" id="PF00675"/>
    </source>
</evidence>
<dbReference type="Pfam" id="PF05193">
    <property type="entry name" value="Peptidase_M16_C"/>
    <property type="match status" value="1"/>
</dbReference>
<feature type="domain" description="Peptidase M16 C-terminal" evidence="4">
    <location>
        <begin position="166"/>
        <end position="339"/>
    </location>
</feature>
<dbReference type="InterPro" id="IPR011765">
    <property type="entry name" value="Pept_M16_N"/>
</dbReference>
<dbReference type="GO" id="GO:0004222">
    <property type="term" value="F:metalloendopeptidase activity"/>
    <property type="evidence" value="ECO:0007669"/>
    <property type="project" value="InterPro"/>
</dbReference>
<keyword evidence="6" id="KW-1185">Reference proteome</keyword>
<sequence length="416" mass="46426">MIQTKKLSCGTTVVMEQIPYVKSVALGIWARAGAVDEPARIAGVSHYIEHMMFKGTEKRTAKQIASDVDRIGGQFNAFTGKEATCYYMKTLSDNLEQAAEILLDMILNSRMDEEEMAKEKSVIREEIKMIQDTPDDDVHDTVCELVFQGHPLGNSIIGTPETLERIDRDVLTGYLRREYTRDSLVIAIAGNFDEDKILSMFEDKLVKLLPSKAEKQAVPVRYQPRYKVKSRDIEQSHISLAVPGVSLEDSRYYAMGLLSNIMGGSMSSRLFQNIREEKGLAYSVYSAASSFSGAGYFEIYAGVAHDKIAEAIGGIREELEILKRDGVTKEELDKAKEQMKSAYIFGQENVTGRMFSIGKNMAVCRRVHTPEEVVDGFNRVTMEDMRGVADLVCDLNQYCGAAVTNGTFDMKQAMEG</sequence>
<dbReference type="SUPFAM" id="SSF63411">
    <property type="entry name" value="LuxS/MPP-like metallohydrolase"/>
    <property type="match status" value="2"/>
</dbReference>
<dbReference type="EMBL" id="JACRYT010000005">
    <property type="protein sequence ID" value="MBC6679500.1"/>
    <property type="molecule type" value="Genomic_DNA"/>
</dbReference>